<evidence type="ECO:0000256" key="1">
    <source>
        <dbReference type="SAM" id="MobiDB-lite"/>
    </source>
</evidence>
<proteinExistence type="predicted"/>
<dbReference type="EMBL" id="JAIQCV010000007">
    <property type="protein sequence ID" value="KAH1082257.1"/>
    <property type="molecule type" value="Genomic_DNA"/>
</dbReference>
<feature type="region of interest" description="Disordered" evidence="1">
    <location>
        <begin position="29"/>
        <end position="48"/>
    </location>
</feature>
<dbReference type="Proteomes" id="UP000828251">
    <property type="component" value="Unassembled WGS sequence"/>
</dbReference>
<gene>
    <name evidence="2" type="ORF">J1N35_022018</name>
</gene>
<keyword evidence="3" id="KW-1185">Reference proteome</keyword>
<name>A0A9D3VHD5_9ROSI</name>
<evidence type="ECO:0000313" key="3">
    <source>
        <dbReference type="Proteomes" id="UP000828251"/>
    </source>
</evidence>
<accession>A0A9D3VHD5</accession>
<dbReference type="AlphaFoldDB" id="A0A9D3VHD5"/>
<evidence type="ECO:0000313" key="2">
    <source>
        <dbReference type="EMBL" id="KAH1082257.1"/>
    </source>
</evidence>
<protein>
    <submittedName>
        <fullName evidence="2">Uncharacterized protein</fullName>
    </submittedName>
</protein>
<organism evidence="2 3">
    <name type="scientific">Gossypium stocksii</name>
    <dbReference type="NCBI Taxonomy" id="47602"/>
    <lineage>
        <taxon>Eukaryota</taxon>
        <taxon>Viridiplantae</taxon>
        <taxon>Streptophyta</taxon>
        <taxon>Embryophyta</taxon>
        <taxon>Tracheophyta</taxon>
        <taxon>Spermatophyta</taxon>
        <taxon>Magnoliopsida</taxon>
        <taxon>eudicotyledons</taxon>
        <taxon>Gunneridae</taxon>
        <taxon>Pentapetalae</taxon>
        <taxon>rosids</taxon>
        <taxon>malvids</taxon>
        <taxon>Malvales</taxon>
        <taxon>Malvaceae</taxon>
        <taxon>Malvoideae</taxon>
        <taxon>Gossypium</taxon>
    </lineage>
</organism>
<sequence length="80" mass="8921">MLIVEERSIEGDYARVVVVTKNNVESSREVKGEEIKSHVPPAQGQGPVADLSAVENDFRNAFITIMDQWFDQCMGTVQLP</sequence>
<comment type="caution">
    <text evidence="2">The sequence shown here is derived from an EMBL/GenBank/DDBJ whole genome shotgun (WGS) entry which is preliminary data.</text>
</comment>
<reference evidence="2 3" key="1">
    <citation type="journal article" date="2021" name="Plant Biotechnol. J.">
        <title>Multi-omics assisted identification of the key and species-specific regulatory components of drought-tolerant mechanisms in Gossypium stocksii.</title>
        <authorList>
            <person name="Yu D."/>
            <person name="Ke L."/>
            <person name="Zhang D."/>
            <person name="Wu Y."/>
            <person name="Sun Y."/>
            <person name="Mei J."/>
            <person name="Sun J."/>
            <person name="Sun Y."/>
        </authorList>
    </citation>
    <scope>NUCLEOTIDE SEQUENCE [LARGE SCALE GENOMIC DNA]</scope>
    <source>
        <strain evidence="3">cv. E1</strain>
        <tissue evidence="2">Leaf</tissue>
    </source>
</reference>